<dbReference type="SUPFAM" id="SSF57667">
    <property type="entry name" value="beta-beta-alpha zinc fingers"/>
    <property type="match status" value="1"/>
</dbReference>
<comment type="subcellular location">
    <subcellularLocation>
        <location evidence="1">Nucleus</location>
    </subcellularLocation>
</comment>
<dbReference type="GO" id="GO:0005689">
    <property type="term" value="C:U12-type spliceosomal complex"/>
    <property type="evidence" value="ECO:0000318"/>
    <property type="project" value="GO_Central"/>
</dbReference>
<evidence type="ECO:0000256" key="2">
    <source>
        <dbReference type="ARBA" id="ARBA00022664"/>
    </source>
</evidence>
<feature type="zinc finger region" description="C3H1-type" evidence="11">
    <location>
        <begin position="51"/>
        <end position="79"/>
    </location>
</feature>
<evidence type="ECO:0000256" key="8">
    <source>
        <dbReference type="ARBA" id="ARBA00023242"/>
    </source>
</evidence>
<evidence type="ECO:0000313" key="13">
    <source>
        <dbReference type="EMBL" id="EFX89703.1"/>
    </source>
</evidence>
<dbReference type="GO" id="GO:0008380">
    <property type="term" value="P:RNA splicing"/>
    <property type="evidence" value="ECO:0007669"/>
    <property type="project" value="UniProtKB-KW"/>
</dbReference>
<dbReference type="SUPFAM" id="SSF90229">
    <property type="entry name" value="CCCH zinc finger"/>
    <property type="match status" value="1"/>
</dbReference>
<dbReference type="GO" id="GO:0008270">
    <property type="term" value="F:zinc ion binding"/>
    <property type="evidence" value="ECO:0007669"/>
    <property type="project" value="UniProtKB-KW"/>
</dbReference>
<evidence type="ECO:0000259" key="12">
    <source>
        <dbReference type="PROSITE" id="PS50103"/>
    </source>
</evidence>
<dbReference type="OrthoDB" id="2417221at2759"/>
<organism evidence="13 14">
    <name type="scientific">Daphnia pulex</name>
    <name type="common">Water flea</name>
    <dbReference type="NCBI Taxonomy" id="6669"/>
    <lineage>
        <taxon>Eukaryota</taxon>
        <taxon>Metazoa</taxon>
        <taxon>Ecdysozoa</taxon>
        <taxon>Arthropoda</taxon>
        <taxon>Crustacea</taxon>
        <taxon>Branchiopoda</taxon>
        <taxon>Diplostraca</taxon>
        <taxon>Cladocera</taxon>
        <taxon>Anomopoda</taxon>
        <taxon>Daphniidae</taxon>
        <taxon>Daphnia</taxon>
    </lineage>
</organism>
<dbReference type="AlphaFoldDB" id="E9FT63"/>
<dbReference type="eggNOG" id="KOG3454">
    <property type="taxonomic scope" value="Eukaryota"/>
</dbReference>
<dbReference type="Pfam" id="PF00642">
    <property type="entry name" value="zf-CCCH"/>
    <property type="match status" value="1"/>
</dbReference>
<dbReference type="GO" id="GO:0006397">
    <property type="term" value="P:mRNA processing"/>
    <property type="evidence" value="ECO:0007669"/>
    <property type="project" value="UniProtKB-KW"/>
</dbReference>
<evidence type="ECO:0000256" key="10">
    <source>
        <dbReference type="ARBA" id="ARBA00076547"/>
    </source>
</evidence>
<gene>
    <name evidence="13" type="ORF">DAPPUDRAFT_40787</name>
</gene>
<keyword evidence="6 11" id="KW-0862">Zinc</keyword>
<feature type="domain" description="C3H1-type" evidence="12">
    <location>
        <begin position="51"/>
        <end position="79"/>
    </location>
</feature>
<dbReference type="FunCoup" id="E9FT63">
    <property type="interactions" value="250"/>
</dbReference>
<dbReference type="STRING" id="6669.E9FT63"/>
<proteinExistence type="predicted"/>
<dbReference type="PROSITE" id="PS50103">
    <property type="entry name" value="ZF_C3H1"/>
    <property type="match status" value="1"/>
</dbReference>
<keyword evidence="7" id="KW-0508">mRNA splicing</keyword>
<evidence type="ECO:0000256" key="7">
    <source>
        <dbReference type="ARBA" id="ARBA00023187"/>
    </source>
</evidence>
<keyword evidence="14" id="KW-1185">Reference proteome</keyword>
<dbReference type="KEGG" id="dpx:DAPPUDRAFT_40787"/>
<dbReference type="InterPro" id="IPR013085">
    <property type="entry name" value="U1-CZ_Znf_C2H2"/>
</dbReference>
<protein>
    <recommendedName>
        <fullName evidence="9">Zinc finger matrin-type protein 5</fullName>
    </recommendedName>
    <alternativeName>
        <fullName evidence="10">U11/U12 small nuclear ribonucleoprotein 20 kDa protein</fullName>
    </alternativeName>
</protein>
<keyword evidence="3 11" id="KW-0479">Metal-binding</keyword>
<reference evidence="13 14" key="1">
    <citation type="journal article" date="2011" name="Science">
        <title>The ecoresponsive genome of Daphnia pulex.</title>
        <authorList>
            <person name="Colbourne J.K."/>
            <person name="Pfrender M.E."/>
            <person name="Gilbert D."/>
            <person name="Thomas W.K."/>
            <person name="Tucker A."/>
            <person name="Oakley T.H."/>
            <person name="Tokishita S."/>
            <person name="Aerts A."/>
            <person name="Arnold G.J."/>
            <person name="Basu M.K."/>
            <person name="Bauer D.J."/>
            <person name="Caceres C.E."/>
            <person name="Carmel L."/>
            <person name="Casola C."/>
            <person name="Choi J.H."/>
            <person name="Detter J.C."/>
            <person name="Dong Q."/>
            <person name="Dusheyko S."/>
            <person name="Eads B.D."/>
            <person name="Frohlich T."/>
            <person name="Geiler-Samerotte K.A."/>
            <person name="Gerlach D."/>
            <person name="Hatcher P."/>
            <person name="Jogdeo S."/>
            <person name="Krijgsveld J."/>
            <person name="Kriventseva E.V."/>
            <person name="Kultz D."/>
            <person name="Laforsch C."/>
            <person name="Lindquist E."/>
            <person name="Lopez J."/>
            <person name="Manak J.R."/>
            <person name="Muller J."/>
            <person name="Pangilinan J."/>
            <person name="Patwardhan R.P."/>
            <person name="Pitluck S."/>
            <person name="Pritham E.J."/>
            <person name="Rechtsteiner A."/>
            <person name="Rho M."/>
            <person name="Rogozin I.B."/>
            <person name="Sakarya O."/>
            <person name="Salamov A."/>
            <person name="Schaack S."/>
            <person name="Shapiro H."/>
            <person name="Shiga Y."/>
            <person name="Skalitzky C."/>
            <person name="Smith Z."/>
            <person name="Souvorov A."/>
            <person name="Sung W."/>
            <person name="Tang Z."/>
            <person name="Tsuchiya D."/>
            <person name="Tu H."/>
            <person name="Vos H."/>
            <person name="Wang M."/>
            <person name="Wolf Y.I."/>
            <person name="Yamagata H."/>
            <person name="Yamada T."/>
            <person name="Ye Y."/>
            <person name="Shaw J.R."/>
            <person name="Andrews J."/>
            <person name="Crease T.J."/>
            <person name="Tang H."/>
            <person name="Lucas S.M."/>
            <person name="Robertson H.M."/>
            <person name="Bork P."/>
            <person name="Koonin E.V."/>
            <person name="Zdobnov E.M."/>
            <person name="Grigoriev I.V."/>
            <person name="Lynch M."/>
            <person name="Boore J.L."/>
        </authorList>
    </citation>
    <scope>NUCLEOTIDE SEQUENCE [LARGE SCALE GENOMIC DNA]</scope>
</reference>
<accession>E9FT63</accession>
<dbReference type="InterPro" id="IPR036855">
    <property type="entry name" value="Znf_CCCH_sf"/>
</dbReference>
<evidence type="ECO:0000256" key="9">
    <source>
        <dbReference type="ARBA" id="ARBA00067764"/>
    </source>
</evidence>
<dbReference type="Gene3D" id="3.30.160.60">
    <property type="entry name" value="Classic Zinc Finger"/>
    <property type="match status" value="1"/>
</dbReference>
<dbReference type="Pfam" id="PF06220">
    <property type="entry name" value="zf-U1"/>
    <property type="match status" value="1"/>
</dbReference>
<evidence type="ECO:0000256" key="6">
    <source>
        <dbReference type="ARBA" id="ARBA00022833"/>
    </source>
</evidence>
<dbReference type="EMBL" id="GL732524">
    <property type="protein sequence ID" value="EFX89703.1"/>
    <property type="molecule type" value="Genomic_DNA"/>
</dbReference>
<keyword evidence="8" id="KW-0539">Nucleus</keyword>
<keyword evidence="5 11" id="KW-0863">Zinc-finger</keyword>
<name>E9FT63_DAPPU</name>
<dbReference type="InterPro" id="IPR036236">
    <property type="entry name" value="Znf_C2H2_sf"/>
</dbReference>
<dbReference type="Proteomes" id="UP000000305">
    <property type="component" value="Unassembled WGS sequence"/>
</dbReference>
<evidence type="ECO:0000256" key="11">
    <source>
        <dbReference type="PROSITE-ProRule" id="PRU00723"/>
    </source>
</evidence>
<dbReference type="SMART" id="SM00356">
    <property type="entry name" value="ZnF_C3H1"/>
    <property type="match status" value="1"/>
</dbReference>
<dbReference type="FunFam" id="3.30.160.60:FF:000741">
    <property type="entry name" value="Zinc finger matrin-type protein 5"/>
    <property type="match status" value="1"/>
</dbReference>
<dbReference type="HOGENOM" id="CLU_2471614_0_0_1"/>
<keyword evidence="2" id="KW-0507">mRNA processing</keyword>
<dbReference type="PANTHER" id="PTHR16465:SF0">
    <property type="entry name" value="ZINC FINGER MATRIN-TYPE PROTEIN 5"/>
    <property type="match status" value="1"/>
</dbReference>
<keyword evidence="4" id="KW-0747">Spliceosome</keyword>
<sequence length="96" mass="11368">MGKKYYCDYCDCSFHDSKEGRKKHNLGLVHQRMKEAHFKQYTDSRTKLAQELQKTPCRRYLQGFPCKFGDDCRFSHLLPHEIDHLRYAGDTSPLIV</sequence>
<evidence type="ECO:0000313" key="14">
    <source>
        <dbReference type="Proteomes" id="UP000000305"/>
    </source>
</evidence>
<dbReference type="InterPro" id="IPR000571">
    <property type="entry name" value="Znf_CCCH"/>
</dbReference>
<evidence type="ECO:0000256" key="4">
    <source>
        <dbReference type="ARBA" id="ARBA00022728"/>
    </source>
</evidence>
<evidence type="ECO:0000256" key="5">
    <source>
        <dbReference type="ARBA" id="ARBA00022771"/>
    </source>
</evidence>
<evidence type="ECO:0000256" key="3">
    <source>
        <dbReference type="ARBA" id="ARBA00022723"/>
    </source>
</evidence>
<dbReference type="PANTHER" id="PTHR16465">
    <property type="entry name" value="NUCLEASE-RELATED"/>
    <property type="match status" value="1"/>
</dbReference>
<evidence type="ECO:0000256" key="1">
    <source>
        <dbReference type="ARBA" id="ARBA00004123"/>
    </source>
</evidence>
<dbReference type="InParanoid" id="E9FT63"/>
<dbReference type="OMA" id="ICTHFVK"/>